<feature type="compositionally biased region" description="Low complexity" evidence="1">
    <location>
        <begin position="174"/>
        <end position="199"/>
    </location>
</feature>
<comment type="caution">
    <text evidence="3">The sequence shown here is derived from an EMBL/GenBank/DDBJ whole genome shotgun (WGS) entry which is preliminary data.</text>
</comment>
<keyword evidence="4" id="KW-1185">Reference proteome</keyword>
<feature type="region of interest" description="Disordered" evidence="1">
    <location>
        <begin position="52"/>
        <end position="118"/>
    </location>
</feature>
<proteinExistence type="predicted"/>
<feature type="compositionally biased region" description="Low complexity" evidence="1">
    <location>
        <begin position="270"/>
        <end position="285"/>
    </location>
</feature>
<organism evidence="3 4">
    <name type="scientific">Ceratitis capitata</name>
    <name type="common">Mediterranean fruit fly</name>
    <name type="synonym">Tephritis capitata</name>
    <dbReference type="NCBI Taxonomy" id="7213"/>
    <lineage>
        <taxon>Eukaryota</taxon>
        <taxon>Metazoa</taxon>
        <taxon>Ecdysozoa</taxon>
        <taxon>Arthropoda</taxon>
        <taxon>Hexapoda</taxon>
        <taxon>Insecta</taxon>
        <taxon>Pterygota</taxon>
        <taxon>Neoptera</taxon>
        <taxon>Endopterygota</taxon>
        <taxon>Diptera</taxon>
        <taxon>Brachycera</taxon>
        <taxon>Muscomorpha</taxon>
        <taxon>Tephritoidea</taxon>
        <taxon>Tephritidae</taxon>
        <taxon>Ceratitis</taxon>
        <taxon>Ceratitis</taxon>
    </lineage>
</organism>
<feature type="compositionally biased region" description="Low complexity" evidence="1">
    <location>
        <begin position="132"/>
        <end position="150"/>
    </location>
</feature>
<feature type="region of interest" description="Disordered" evidence="1">
    <location>
        <begin position="947"/>
        <end position="984"/>
    </location>
</feature>
<feature type="compositionally biased region" description="Low complexity" evidence="1">
    <location>
        <begin position="381"/>
        <end position="396"/>
    </location>
</feature>
<gene>
    <name evidence="3" type="ORF">CCAP1982_LOCUS22705</name>
</gene>
<evidence type="ECO:0000256" key="2">
    <source>
        <dbReference type="SAM" id="Phobius"/>
    </source>
</evidence>
<feature type="compositionally biased region" description="Low complexity" evidence="1">
    <location>
        <begin position="245"/>
        <end position="260"/>
    </location>
</feature>
<evidence type="ECO:0000313" key="4">
    <source>
        <dbReference type="Proteomes" id="UP000606786"/>
    </source>
</evidence>
<evidence type="ECO:0000256" key="1">
    <source>
        <dbReference type="SAM" id="MobiDB-lite"/>
    </source>
</evidence>
<feature type="region of interest" description="Disordered" evidence="1">
    <location>
        <begin position="174"/>
        <end position="203"/>
    </location>
</feature>
<keyword evidence="2" id="KW-0812">Transmembrane</keyword>
<evidence type="ECO:0000313" key="3">
    <source>
        <dbReference type="EMBL" id="CAD7014727.1"/>
    </source>
</evidence>
<protein>
    <submittedName>
        <fullName evidence="3">(Mediterranean fruit fly) hypothetical protein</fullName>
    </submittedName>
</protein>
<feature type="compositionally biased region" description="Gly residues" evidence="1">
    <location>
        <begin position="965"/>
        <end position="975"/>
    </location>
</feature>
<reference evidence="3" key="1">
    <citation type="submission" date="2020-11" db="EMBL/GenBank/DDBJ databases">
        <authorList>
            <person name="Whitehead M."/>
        </authorList>
    </citation>
    <scope>NUCLEOTIDE SEQUENCE</scope>
    <source>
        <strain evidence="3">EGII</strain>
    </source>
</reference>
<feature type="transmembrane region" description="Helical" evidence="2">
    <location>
        <begin position="1064"/>
        <end position="1085"/>
    </location>
</feature>
<feature type="compositionally biased region" description="Polar residues" evidence="1">
    <location>
        <begin position="331"/>
        <end position="346"/>
    </location>
</feature>
<keyword evidence="2" id="KW-0472">Membrane</keyword>
<feature type="compositionally biased region" description="Polar residues" evidence="1">
    <location>
        <begin position="52"/>
        <end position="68"/>
    </location>
</feature>
<feature type="compositionally biased region" description="Low complexity" evidence="1">
    <location>
        <begin position="955"/>
        <end position="964"/>
    </location>
</feature>
<dbReference type="AlphaFoldDB" id="A0A811VHK4"/>
<name>A0A811VHK4_CERCA</name>
<feature type="region of interest" description="Disordered" evidence="1">
    <location>
        <begin position="886"/>
        <end position="915"/>
    </location>
</feature>
<feature type="compositionally biased region" description="Basic and acidic residues" evidence="1">
    <location>
        <begin position="898"/>
        <end position="915"/>
    </location>
</feature>
<dbReference type="OrthoDB" id="7760340at2759"/>
<feature type="region of interest" description="Disordered" evidence="1">
    <location>
        <begin position="130"/>
        <end position="150"/>
    </location>
</feature>
<sequence>MSGLYTCIYIHAYKCLPAHTNIKTCKTQPECPIDGLKDSHVVWPTFLPQQQENIGNVNSMPSAASSSGRGDKLLQNSHSNNSESSYSSSNNKSASFNNYNNNNNKVSGNSSKESNGKESMMVMTTNAISHRNTNYNNNNNNNSSVNNGKNSKCKVVVSSAATAAAAAAGSNNTKAINTNISSNNNNSVSNTSSSHTTKSMQNYANSNDGYASLVVASDVDCSGHAPFRVAHQATQNKLIAIPTATTKAPTKASNTSTSAPGAAVRVKKPSTSSTITTTTIASSISSEHDEESSASASNTRKGGTSKVNQTSKGSASKLAQSGSVERRGRTSSHQSHYSTDKSGSSGYYSSNVCSTYSLDEHIYCEPVVDILDVNRGSGVSTATTAASKTSKSAATLESKKAANSESNKNNKQTPLDMTSKQGGGASKCFYVRRSVVGAAASRNGESGIADCSELEGEDDCDGDGAKKARAMARLVNSNGHRKANVDLHTSGTKIPASLQFLLQRQTSDDNYPPSQHFSENLRILETSIENLDRHLKNFPSITSHERIAAFVQSHHQHLHQQHHHAYLQTPIGESIGSEKLAARTQQPPQTSHQQLPTIMEGYDPTIQPHRPWPDEIVDDSLLDIDLDSFLLVNERKTAADGKSARKSSTIPEVGGIDNPTFLTEEQEEENNYKCAKYINSCPDDAYHVESDIVTGTGTVSEKSVSVGDHYMKRYEDQLHFQSTRELLEDVRDKIRLLSQTGNSNSPSSHGAGGQFSLAAPTEQLPRELEGMINTLKSELENYLDRMNQHSELEIRQLCSGLVRNHNIVKMKKAFERRRSTHSLGTIESDYGYLGNYEAICNGVPTSIREQIVSIRCVSDPNFKMKRKSLTEVFPVSDCYTESDTLAAVQQQQRRPSIPRRERDNAEHRQREHDRNVITLHVPTSLLQRNLSFQQPVLNKLDAKSLPTPMTDAEVSGEGNNAKSSEGGGGGNGCGAESGESGDKETILEWHRKKPSIWEMYYGTNRMNQSLLGKRNGMVTNNNSQVTMSYPSSRPESDFTLDLPRAEQLRIKMEKEKKFRQRCRYITTFLSLVFFLLTVMVVSLVLTRGKRMFGSMI</sequence>
<feature type="compositionally biased region" description="Low complexity" evidence="1">
    <location>
        <begin position="76"/>
        <end position="118"/>
    </location>
</feature>
<accession>A0A811VHK4</accession>
<feature type="compositionally biased region" description="Polar residues" evidence="1">
    <location>
        <begin position="298"/>
        <end position="323"/>
    </location>
</feature>
<dbReference type="Proteomes" id="UP000606786">
    <property type="component" value="Unassembled WGS sequence"/>
</dbReference>
<dbReference type="EMBL" id="CAJHJT010000056">
    <property type="protein sequence ID" value="CAD7014727.1"/>
    <property type="molecule type" value="Genomic_DNA"/>
</dbReference>
<feature type="region of interest" description="Disordered" evidence="1">
    <location>
        <begin position="245"/>
        <end position="346"/>
    </location>
</feature>
<feature type="region of interest" description="Disordered" evidence="1">
    <location>
        <begin position="381"/>
        <end position="422"/>
    </location>
</feature>
<keyword evidence="2" id="KW-1133">Transmembrane helix</keyword>